<name>A0A5C6E8C5_9BACT</name>
<organism evidence="2 3">
    <name type="scientific">Novipirellula aureliae</name>
    <dbReference type="NCBI Taxonomy" id="2527966"/>
    <lineage>
        <taxon>Bacteria</taxon>
        <taxon>Pseudomonadati</taxon>
        <taxon>Planctomycetota</taxon>
        <taxon>Planctomycetia</taxon>
        <taxon>Pirellulales</taxon>
        <taxon>Pirellulaceae</taxon>
        <taxon>Novipirellula</taxon>
    </lineage>
</organism>
<sequence length="161" mass="18464">MILALTTLLDSGCHDSSPDAEMDADAEMDLLMTSIEGYETAWAAGDFLKVDSFFADNAKRLHTEPYVWDREDITEFCRERAAQSDGNLTPVANNDWKKDREYLEIRVEGNIAYDIFTTDRFKALHIWEKQNDGSWKILYDVGFLHQTEERPKSPSESQTSS</sequence>
<dbReference type="InterPro" id="IPR032710">
    <property type="entry name" value="NTF2-like_dom_sf"/>
</dbReference>
<gene>
    <name evidence="2" type="ORF">Q31b_25100</name>
</gene>
<feature type="domain" description="DUF4440" evidence="1">
    <location>
        <begin position="35"/>
        <end position="137"/>
    </location>
</feature>
<dbReference type="Proteomes" id="UP000315471">
    <property type="component" value="Unassembled WGS sequence"/>
</dbReference>
<evidence type="ECO:0000313" key="3">
    <source>
        <dbReference type="Proteomes" id="UP000315471"/>
    </source>
</evidence>
<accession>A0A5C6E8C5</accession>
<keyword evidence="3" id="KW-1185">Reference proteome</keyword>
<evidence type="ECO:0000313" key="2">
    <source>
        <dbReference type="EMBL" id="TWU43469.1"/>
    </source>
</evidence>
<reference evidence="2 3" key="1">
    <citation type="submission" date="2019-02" db="EMBL/GenBank/DDBJ databases">
        <title>Deep-cultivation of Planctomycetes and their phenomic and genomic characterization uncovers novel biology.</title>
        <authorList>
            <person name="Wiegand S."/>
            <person name="Jogler M."/>
            <person name="Boedeker C."/>
            <person name="Pinto D."/>
            <person name="Vollmers J."/>
            <person name="Rivas-Marin E."/>
            <person name="Kohn T."/>
            <person name="Peeters S.H."/>
            <person name="Heuer A."/>
            <person name="Rast P."/>
            <person name="Oberbeckmann S."/>
            <person name="Bunk B."/>
            <person name="Jeske O."/>
            <person name="Meyerdierks A."/>
            <person name="Storesund J.E."/>
            <person name="Kallscheuer N."/>
            <person name="Luecker S."/>
            <person name="Lage O.M."/>
            <person name="Pohl T."/>
            <person name="Merkel B.J."/>
            <person name="Hornburger P."/>
            <person name="Mueller R.-W."/>
            <person name="Bruemmer F."/>
            <person name="Labrenz M."/>
            <person name="Spormann A.M."/>
            <person name="Op Den Camp H."/>
            <person name="Overmann J."/>
            <person name="Amann R."/>
            <person name="Jetten M.S.M."/>
            <person name="Mascher T."/>
            <person name="Medema M.H."/>
            <person name="Devos D.P."/>
            <person name="Kaster A.-K."/>
            <person name="Ovreas L."/>
            <person name="Rohde M."/>
            <person name="Galperin M.Y."/>
            <person name="Jogler C."/>
        </authorList>
    </citation>
    <scope>NUCLEOTIDE SEQUENCE [LARGE SCALE GENOMIC DNA]</scope>
    <source>
        <strain evidence="2 3">Q31b</strain>
    </source>
</reference>
<protein>
    <recommendedName>
        <fullName evidence="1">DUF4440 domain-containing protein</fullName>
    </recommendedName>
</protein>
<dbReference type="Gene3D" id="3.10.450.50">
    <property type="match status" value="1"/>
</dbReference>
<comment type="caution">
    <text evidence="2">The sequence shown here is derived from an EMBL/GenBank/DDBJ whole genome shotgun (WGS) entry which is preliminary data.</text>
</comment>
<evidence type="ECO:0000259" key="1">
    <source>
        <dbReference type="Pfam" id="PF14534"/>
    </source>
</evidence>
<dbReference type="AlphaFoldDB" id="A0A5C6E8C5"/>
<proteinExistence type="predicted"/>
<dbReference type="InterPro" id="IPR027843">
    <property type="entry name" value="DUF4440"/>
</dbReference>
<dbReference type="SUPFAM" id="SSF54427">
    <property type="entry name" value="NTF2-like"/>
    <property type="match status" value="1"/>
</dbReference>
<dbReference type="Pfam" id="PF14534">
    <property type="entry name" value="DUF4440"/>
    <property type="match status" value="1"/>
</dbReference>
<dbReference type="EMBL" id="SJPY01000003">
    <property type="protein sequence ID" value="TWU43469.1"/>
    <property type="molecule type" value="Genomic_DNA"/>
</dbReference>